<proteinExistence type="predicted"/>
<dbReference type="InterPro" id="IPR050523">
    <property type="entry name" value="AKR_Detox_Biosynth"/>
</dbReference>
<keyword evidence="4" id="KW-1185">Reference proteome</keyword>
<comment type="caution">
    <text evidence="3">The sequence shown here is derived from an EMBL/GenBank/DDBJ whole genome shotgun (WGS) entry which is preliminary data.</text>
</comment>
<evidence type="ECO:0000259" key="2">
    <source>
        <dbReference type="Pfam" id="PF00248"/>
    </source>
</evidence>
<dbReference type="InterPro" id="IPR020471">
    <property type="entry name" value="AKR"/>
</dbReference>
<keyword evidence="1" id="KW-0560">Oxidoreductase</keyword>
<dbReference type="CDD" id="cd19085">
    <property type="entry name" value="AKR_AKR11B3"/>
    <property type="match status" value="1"/>
</dbReference>
<organism evidence="3 4">
    <name type="scientific">Ammoniphilus resinae</name>
    <dbReference type="NCBI Taxonomy" id="861532"/>
    <lineage>
        <taxon>Bacteria</taxon>
        <taxon>Bacillati</taxon>
        <taxon>Bacillota</taxon>
        <taxon>Bacilli</taxon>
        <taxon>Bacillales</taxon>
        <taxon>Paenibacillaceae</taxon>
        <taxon>Aneurinibacillus group</taxon>
        <taxon>Ammoniphilus</taxon>
    </lineage>
</organism>
<evidence type="ECO:0000256" key="1">
    <source>
        <dbReference type="ARBA" id="ARBA00023002"/>
    </source>
</evidence>
<dbReference type="PANTHER" id="PTHR43364:SF4">
    <property type="entry name" value="NAD(P)-LINKED OXIDOREDUCTASE SUPERFAMILY PROTEIN"/>
    <property type="match status" value="1"/>
</dbReference>
<name>A0ABS4GW18_9BACL</name>
<accession>A0ABS4GW18</accession>
<dbReference type="PRINTS" id="PR00069">
    <property type="entry name" value="ALDKETRDTASE"/>
</dbReference>
<reference evidence="3 4" key="1">
    <citation type="submission" date="2021-03" db="EMBL/GenBank/DDBJ databases">
        <title>Genomic Encyclopedia of Type Strains, Phase IV (KMG-IV): sequencing the most valuable type-strain genomes for metagenomic binning, comparative biology and taxonomic classification.</title>
        <authorList>
            <person name="Goeker M."/>
        </authorList>
    </citation>
    <scope>NUCLEOTIDE SEQUENCE [LARGE SCALE GENOMIC DNA]</scope>
    <source>
        <strain evidence="3 4">DSM 24738</strain>
    </source>
</reference>
<evidence type="ECO:0000313" key="3">
    <source>
        <dbReference type="EMBL" id="MBP1934222.1"/>
    </source>
</evidence>
<dbReference type="PANTHER" id="PTHR43364">
    <property type="entry name" value="NADH-SPECIFIC METHYLGLYOXAL REDUCTASE-RELATED"/>
    <property type="match status" value="1"/>
</dbReference>
<protein>
    <submittedName>
        <fullName evidence="3">Aryl-alcohol dehydrogenase-like predicted oxidoreductase</fullName>
    </submittedName>
</protein>
<sequence length="349" mass="39148">MKQRRCGTSDLKLSTLGLGCWAFGGGAYWGEQSQQDVQEVVDRAFDLGINYFDTAEVYNDGESEKSLGLALKGKRDKAIIGTKIPPSKLYPADIRKHCDESLKRLQTDYIDLYMVHWPINEQSLKHYTHDESILTQSPRNQEAFEMLAALQKEGKIRYIGISNHGVKQMEVVRKTGVSVVANELAYNLFSRGIEAEILPYCEEHGMGIIGYSPLLQGLLSGKYDAIEQMKPSLVRTRHYHRSRAADSRHGEEGAEAEMMEALAGLRELAQELGVTMTVLSLAWAIANPAITSTIVGSRNLAQLELNVEAASYRLSEDVIHRMNELSEPVLQKLGNNPDYFENRNRSRVE</sequence>
<dbReference type="SUPFAM" id="SSF51430">
    <property type="entry name" value="NAD(P)-linked oxidoreductase"/>
    <property type="match status" value="1"/>
</dbReference>
<dbReference type="EMBL" id="JAGGKT010000018">
    <property type="protein sequence ID" value="MBP1934222.1"/>
    <property type="molecule type" value="Genomic_DNA"/>
</dbReference>
<dbReference type="Proteomes" id="UP001519343">
    <property type="component" value="Unassembled WGS sequence"/>
</dbReference>
<gene>
    <name evidence="3" type="ORF">J2Z37_004241</name>
</gene>
<feature type="domain" description="NADP-dependent oxidoreductase" evidence="2">
    <location>
        <begin position="16"/>
        <end position="326"/>
    </location>
</feature>
<dbReference type="RefSeq" id="WP_209812228.1">
    <property type="nucleotide sequence ID" value="NZ_JAGGKT010000018.1"/>
</dbReference>
<dbReference type="InterPro" id="IPR036812">
    <property type="entry name" value="NAD(P)_OxRdtase_dom_sf"/>
</dbReference>
<dbReference type="InterPro" id="IPR023210">
    <property type="entry name" value="NADP_OxRdtase_dom"/>
</dbReference>
<evidence type="ECO:0000313" key="4">
    <source>
        <dbReference type="Proteomes" id="UP001519343"/>
    </source>
</evidence>
<dbReference type="Gene3D" id="3.20.20.100">
    <property type="entry name" value="NADP-dependent oxidoreductase domain"/>
    <property type="match status" value="1"/>
</dbReference>
<dbReference type="Pfam" id="PF00248">
    <property type="entry name" value="Aldo_ket_red"/>
    <property type="match status" value="1"/>
</dbReference>